<accession>A0ABS8TLF1</accession>
<organism evidence="1 2">
    <name type="scientific">Datura stramonium</name>
    <name type="common">Jimsonweed</name>
    <name type="synonym">Common thornapple</name>
    <dbReference type="NCBI Taxonomy" id="4076"/>
    <lineage>
        <taxon>Eukaryota</taxon>
        <taxon>Viridiplantae</taxon>
        <taxon>Streptophyta</taxon>
        <taxon>Embryophyta</taxon>
        <taxon>Tracheophyta</taxon>
        <taxon>Spermatophyta</taxon>
        <taxon>Magnoliopsida</taxon>
        <taxon>eudicotyledons</taxon>
        <taxon>Gunneridae</taxon>
        <taxon>Pentapetalae</taxon>
        <taxon>asterids</taxon>
        <taxon>lamiids</taxon>
        <taxon>Solanales</taxon>
        <taxon>Solanaceae</taxon>
        <taxon>Solanoideae</taxon>
        <taxon>Datureae</taxon>
        <taxon>Datura</taxon>
    </lineage>
</organism>
<dbReference type="Proteomes" id="UP000823775">
    <property type="component" value="Unassembled WGS sequence"/>
</dbReference>
<proteinExistence type="predicted"/>
<sequence>LLKEQIKYKLFKMKDGISDARDLDTLTMDVLIGNPKTYEFKKSQEREMTTSHKEKNLVLQATIVEDDNGPAY</sequence>
<protein>
    <submittedName>
        <fullName evidence="1">Uncharacterized protein</fullName>
    </submittedName>
</protein>
<evidence type="ECO:0000313" key="1">
    <source>
        <dbReference type="EMBL" id="MCD7471709.1"/>
    </source>
</evidence>
<keyword evidence="2" id="KW-1185">Reference proteome</keyword>
<reference evidence="1 2" key="1">
    <citation type="journal article" date="2021" name="BMC Genomics">
        <title>Datura genome reveals duplications of psychoactive alkaloid biosynthetic genes and high mutation rate following tissue culture.</title>
        <authorList>
            <person name="Rajewski A."/>
            <person name="Carter-House D."/>
            <person name="Stajich J."/>
            <person name="Litt A."/>
        </authorList>
    </citation>
    <scope>NUCLEOTIDE SEQUENCE [LARGE SCALE GENOMIC DNA]</scope>
    <source>
        <strain evidence="1">AR-01</strain>
    </source>
</reference>
<name>A0ABS8TLF1_DATST</name>
<evidence type="ECO:0000313" key="2">
    <source>
        <dbReference type="Proteomes" id="UP000823775"/>
    </source>
</evidence>
<feature type="non-terminal residue" evidence="1">
    <location>
        <position position="1"/>
    </location>
</feature>
<dbReference type="EMBL" id="JACEIK010001716">
    <property type="protein sequence ID" value="MCD7471709.1"/>
    <property type="molecule type" value="Genomic_DNA"/>
</dbReference>
<gene>
    <name evidence="1" type="ORF">HAX54_012335</name>
</gene>
<comment type="caution">
    <text evidence="1">The sequence shown here is derived from an EMBL/GenBank/DDBJ whole genome shotgun (WGS) entry which is preliminary data.</text>
</comment>